<name>A0A258FW46_9CAUL</name>
<gene>
    <name evidence="11" type="ORF">B7Z01_00620</name>
</gene>
<evidence type="ECO:0000313" key="11">
    <source>
        <dbReference type="EMBL" id="OYX36184.1"/>
    </source>
</evidence>
<dbReference type="SUPFAM" id="SSF55874">
    <property type="entry name" value="ATPase domain of HSP90 chaperone/DNA topoisomerase II/histidine kinase"/>
    <property type="match status" value="1"/>
</dbReference>
<dbReference type="Pfam" id="PF07730">
    <property type="entry name" value="HisKA_3"/>
    <property type="match status" value="1"/>
</dbReference>
<protein>
    <recommendedName>
        <fullName evidence="2">histidine kinase</fullName>
        <ecNumber evidence="2">2.7.13.3</ecNumber>
    </recommendedName>
</protein>
<comment type="catalytic activity">
    <reaction evidence="1">
        <text>ATP + protein L-histidine = ADP + protein N-phospho-L-histidine.</text>
        <dbReference type="EC" id="2.7.13.3"/>
    </reaction>
</comment>
<sequence length="362" mass="38794">MSNDVVPPALDLRSLFRDSEARAARLKLLIEVSRDLAAADGGRLDDAVGIAAQRAALFAGYRVGAVHATLEPSGDDAFVVPLTALAERGRPGVSLVFSTPMNPNAVSTQEDADALRLMVEMIEARLTVDLQRRKEAELLGRLERREKELEQVLARVVSAQEGERAAISADLHDGVAQQVAALHRRLELVHLDLAPHDRRVAEEVQALIGVARKAVADLRGVIAGLRPLSLDDLGVAAALREEARRLEVAGHRVEVSDRTGGRLPAWLETLLFRVGQEAFNNIAKHATGATVALDLAIARDQGTIVLTVENVGGLITEAEGKDGTRFGLEMMRERLLAVAGALEAGPIPKGFRIRAVVPLAGV</sequence>
<dbReference type="PANTHER" id="PTHR24421">
    <property type="entry name" value="NITRATE/NITRITE SENSOR PROTEIN NARX-RELATED"/>
    <property type="match status" value="1"/>
</dbReference>
<evidence type="ECO:0000256" key="1">
    <source>
        <dbReference type="ARBA" id="ARBA00000085"/>
    </source>
</evidence>
<keyword evidence="5" id="KW-0547">Nucleotide-binding</keyword>
<dbReference type="EC" id="2.7.13.3" evidence="2"/>
<dbReference type="Gene3D" id="1.20.5.1930">
    <property type="match status" value="1"/>
</dbReference>
<reference evidence="11 12" key="1">
    <citation type="submission" date="2017-03" db="EMBL/GenBank/DDBJ databases">
        <title>Lifting the veil on microbial sulfur biogeochemistry in mining wastewaters.</title>
        <authorList>
            <person name="Kantor R.S."/>
            <person name="Colenbrander Nelson T."/>
            <person name="Marshall S."/>
            <person name="Bennett D."/>
            <person name="Apte S."/>
            <person name="Camacho D."/>
            <person name="Thomas B.C."/>
            <person name="Warren L.A."/>
            <person name="Banfield J.F."/>
        </authorList>
    </citation>
    <scope>NUCLEOTIDE SEQUENCE [LARGE SCALE GENOMIC DNA]</scope>
    <source>
        <strain evidence="11">32-69-9</strain>
    </source>
</reference>
<evidence type="ECO:0000256" key="2">
    <source>
        <dbReference type="ARBA" id="ARBA00012438"/>
    </source>
</evidence>
<evidence type="ECO:0000313" key="12">
    <source>
        <dbReference type="Proteomes" id="UP000215595"/>
    </source>
</evidence>
<evidence type="ECO:0000256" key="8">
    <source>
        <dbReference type="ARBA" id="ARBA00023012"/>
    </source>
</evidence>
<keyword evidence="7" id="KW-0067">ATP-binding</keyword>
<accession>A0A258FW46</accession>
<dbReference type="GO" id="GO:0000155">
    <property type="term" value="F:phosphorelay sensor kinase activity"/>
    <property type="evidence" value="ECO:0007669"/>
    <property type="project" value="InterPro"/>
</dbReference>
<proteinExistence type="predicted"/>
<dbReference type="CDD" id="cd16917">
    <property type="entry name" value="HATPase_UhpB-NarQ-NarX-like"/>
    <property type="match status" value="1"/>
</dbReference>
<dbReference type="AlphaFoldDB" id="A0A258FW46"/>
<dbReference type="Gene3D" id="3.30.565.10">
    <property type="entry name" value="Histidine kinase-like ATPase, C-terminal domain"/>
    <property type="match status" value="1"/>
</dbReference>
<dbReference type="PANTHER" id="PTHR24421:SF10">
    <property type="entry name" value="NITRATE_NITRITE SENSOR PROTEIN NARQ"/>
    <property type="match status" value="1"/>
</dbReference>
<dbReference type="Proteomes" id="UP000215595">
    <property type="component" value="Unassembled WGS sequence"/>
</dbReference>
<keyword evidence="6" id="KW-0418">Kinase</keyword>
<dbReference type="InterPro" id="IPR050482">
    <property type="entry name" value="Sensor_HK_TwoCompSys"/>
</dbReference>
<keyword evidence="3" id="KW-0597">Phosphoprotein</keyword>
<keyword evidence="8" id="KW-0902">Two-component regulatory system</keyword>
<dbReference type="InterPro" id="IPR011712">
    <property type="entry name" value="Sig_transdc_His_kin_sub3_dim/P"/>
</dbReference>
<evidence type="ECO:0000256" key="6">
    <source>
        <dbReference type="ARBA" id="ARBA00022777"/>
    </source>
</evidence>
<comment type="caution">
    <text evidence="11">The sequence shown here is derived from an EMBL/GenBank/DDBJ whole genome shotgun (WGS) entry which is preliminary data.</text>
</comment>
<keyword evidence="4" id="KW-0808">Transferase</keyword>
<dbReference type="GO" id="GO:0016020">
    <property type="term" value="C:membrane"/>
    <property type="evidence" value="ECO:0007669"/>
    <property type="project" value="InterPro"/>
</dbReference>
<keyword evidence="9" id="KW-0175">Coiled coil</keyword>
<dbReference type="EMBL" id="NCEB01000001">
    <property type="protein sequence ID" value="OYX36184.1"/>
    <property type="molecule type" value="Genomic_DNA"/>
</dbReference>
<organism evidence="11 12">
    <name type="scientific">Brevundimonas subvibrioides</name>
    <dbReference type="NCBI Taxonomy" id="74313"/>
    <lineage>
        <taxon>Bacteria</taxon>
        <taxon>Pseudomonadati</taxon>
        <taxon>Pseudomonadota</taxon>
        <taxon>Alphaproteobacteria</taxon>
        <taxon>Caulobacterales</taxon>
        <taxon>Caulobacteraceae</taxon>
        <taxon>Brevundimonas</taxon>
    </lineage>
</organism>
<feature type="coiled-coil region" evidence="9">
    <location>
        <begin position="132"/>
        <end position="159"/>
    </location>
</feature>
<evidence type="ECO:0000256" key="9">
    <source>
        <dbReference type="SAM" id="Coils"/>
    </source>
</evidence>
<dbReference type="GO" id="GO:0005524">
    <property type="term" value="F:ATP binding"/>
    <property type="evidence" value="ECO:0007669"/>
    <property type="project" value="UniProtKB-KW"/>
</dbReference>
<evidence type="ECO:0000256" key="3">
    <source>
        <dbReference type="ARBA" id="ARBA00022553"/>
    </source>
</evidence>
<dbReference type="InterPro" id="IPR036890">
    <property type="entry name" value="HATPase_C_sf"/>
</dbReference>
<evidence type="ECO:0000256" key="7">
    <source>
        <dbReference type="ARBA" id="ARBA00022840"/>
    </source>
</evidence>
<dbReference type="GO" id="GO:0046983">
    <property type="term" value="F:protein dimerization activity"/>
    <property type="evidence" value="ECO:0007669"/>
    <property type="project" value="InterPro"/>
</dbReference>
<evidence type="ECO:0000256" key="5">
    <source>
        <dbReference type="ARBA" id="ARBA00022741"/>
    </source>
</evidence>
<feature type="domain" description="Signal transduction histidine kinase subgroup 3 dimerisation and phosphoacceptor" evidence="10">
    <location>
        <begin position="163"/>
        <end position="229"/>
    </location>
</feature>
<evidence type="ECO:0000259" key="10">
    <source>
        <dbReference type="Pfam" id="PF07730"/>
    </source>
</evidence>
<evidence type="ECO:0000256" key="4">
    <source>
        <dbReference type="ARBA" id="ARBA00022679"/>
    </source>
</evidence>